<reference evidence="2 3" key="1">
    <citation type="submission" date="2023-01" db="EMBL/GenBank/DDBJ databases">
        <title>Analysis of 21 Apiospora genomes using comparative genomics revels a genus with tremendous synthesis potential of carbohydrate active enzymes and secondary metabolites.</title>
        <authorList>
            <person name="Sorensen T."/>
        </authorList>
    </citation>
    <scope>NUCLEOTIDE SEQUENCE [LARGE SCALE GENOMIC DNA]</scope>
    <source>
        <strain evidence="2 3">CBS 135458</strain>
    </source>
</reference>
<dbReference type="Gene3D" id="3.40.50.150">
    <property type="entry name" value="Vaccinia Virus protein VP39"/>
    <property type="match status" value="1"/>
</dbReference>
<feature type="compositionally biased region" description="Polar residues" evidence="1">
    <location>
        <begin position="7"/>
        <end position="22"/>
    </location>
</feature>
<comment type="caution">
    <text evidence="2">The sequence shown here is derived from an EMBL/GenBank/DDBJ whole genome shotgun (WGS) entry which is preliminary data.</text>
</comment>
<dbReference type="Proteomes" id="UP001480595">
    <property type="component" value="Unassembled WGS sequence"/>
</dbReference>
<dbReference type="GeneID" id="92087759"/>
<dbReference type="EMBL" id="JAQQWL010000004">
    <property type="protein sequence ID" value="KAK8076015.1"/>
    <property type="molecule type" value="Genomic_DNA"/>
</dbReference>
<organism evidence="2 3">
    <name type="scientific">Apiospora phragmitis</name>
    <dbReference type="NCBI Taxonomy" id="2905665"/>
    <lineage>
        <taxon>Eukaryota</taxon>
        <taxon>Fungi</taxon>
        <taxon>Dikarya</taxon>
        <taxon>Ascomycota</taxon>
        <taxon>Pezizomycotina</taxon>
        <taxon>Sordariomycetes</taxon>
        <taxon>Xylariomycetidae</taxon>
        <taxon>Amphisphaeriales</taxon>
        <taxon>Apiosporaceae</taxon>
        <taxon>Apiospora</taxon>
    </lineage>
</organism>
<gene>
    <name evidence="2" type="ORF">PG994_003287</name>
</gene>
<evidence type="ECO:0000313" key="2">
    <source>
        <dbReference type="EMBL" id="KAK8076015.1"/>
    </source>
</evidence>
<accession>A0ABR1VXN6</accession>
<feature type="region of interest" description="Disordered" evidence="1">
    <location>
        <begin position="1"/>
        <end position="22"/>
    </location>
</feature>
<keyword evidence="3" id="KW-1185">Reference proteome</keyword>
<protein>
    <submittedName>
        <fullName evidence="2">Uncharacterized protein</fullName>
    </submittedName>
</protein>
<evidence type="ECO:0000313" key="3">
    <source>
        <dbReference type="Proteomes" id="UP001480595"/>
    </source>
</evidence>
<name>A0ABR1VXN6_9PEZI</name>
<dbReference type="InterPro" id="IPR029063">
    <property type="entry name" value="SAM-dependent_MTases_sf"/>
</dbReference>
<dbReference type="RefSeq" id="XP_066718974.1">
    <property type="nucleotide sequence ID" value="XM_066854696.1"/>
</dbReference>
<proteinExistence type="predicted"/>
<sequence length="220" mass="23820">MTAATIVGQQQHSGPQSGATRSAYTQAFGPTHGFDAACEQKPKLLRQYRAYLQCIGDADENADDADAVELLLQLDWHALGNARVVMVNANSTRVAEALSARYPALRFVVQMTELHALSNSIMGEGSVATGRNASVTVSYRVPGSFQPVEDAAVYIIQCSRSGGQKVPEAELQAELRAHKGILRTNPSPLSCSRPGFSPRWVPLSQVWRRLRGYGTCRGCS</sequence>
<evidence type="ECO:0000256" key="1">
    <source>
        <dbReference type="SAM" id="MobiDB-lite"/>
    </source>
</evidence>